<evidence type="ECO:0000313" key="3">
    <source>
        <dbReference type="Proteomes" id="UP000075883"/>
    </source>
</evidence>
<dbReference type="SUPFAM" id="SSF81383">
    <property type="entry name" value="F-box domain"/>
    <property type="match status" value="1"/>
</dbReference>
<dbReference type="InterPro" id="IPR032675">
    <property type="entry name" value="LRR_dom_sf"/>
</dbReference>
<dbReference type="EMBL" id="AXCM01000683">
    <property type="status" value="NOT_ANNOTATED_CDS"/>
    <property type="molecule type" value="Genomic_DNA"/>
</dbReference>
<name>A0A182M603_9DIPT</name>
<organism evidence="2 3">
    <name type="scientific">Anopheles culicifacies</name>
    <dbReference type="NCBI Taxonomy" id="139723"/>
    <lineage>
        <taxon>Eukaryota</taxon>
        <taxon>Metazoa</taxon>
        <taxon>Ecdysozoa</taxon>
        <taxon>Arthropoda</taxon>
        <taxon>Hexapoda</taxon>
        <taxon>Insecta</taxon>
        <taxon>Pterygota</taxon>
        <taxon>Neoptera</taxon>
        <taxon>Endopterygota</taxon>
        <taxon>Diptera</taxon>
        <taxon>Nematocera</taxon>
        <taxon>Culicoidea</taxon>
        <taxon>Culicidae</taxon>
        <taxon>Anophelinae</taxon>
        <taxon>Anopheles</taxon>
        <taxon>culicifacies species complex</taxon>
    </lineage>
</organism>
<proteinExistence type="predicted"/>
<dbReference type="AlphaFoldDB" id="A0A182M603"/>
<reference evidence="2" key="2">
    <citation type="submission" date="2020-05" db="UniProtKB">
        <authorList>
            <consortium name="EnsemblMetazoa"/>
        </authorList>
    </citation>
    <scope>IDENTIFICATION</scope>
    <source>
        <strain evidence="2">A-37</strain>
    </source>
</reference>
<sequence length="248" mass="28654">MELLALDEDSLMEIFSYFCFNELLVLSSVCKRFLHLCQRHLRKIRNFELDYRSVAGRENYPEYLRNVFTSLGPTLEAFRFSGGYIMDETLKQLIVDSVAAHCTNLRHLTINYTILNEQQLRSLAVLLETLVHLDLGRCDLTDESLGEFLQSRPLKLHTLAIPGNTNLLGAFFKNWTTAYDLEQLDLSYCFSLNVQEMDEFLKHHAKRLRAVDVTGSLWLQRNKDIFGKDGRTITMGTNLPVLEYYKAG</sequence>
<feature type="domain" description="F-box" evidence="1">
    <location>
        <begin position="1"/>
        <end position="54"/>
    </location>
</feature>
<dbReference type="Gene3D" id="3.80.10.10">
    <property type="entry name" value="Ribonuclease Inhibitor"/>
    <property type="match status" value="1"/>
</dbReference>
<keyword evidence="3" id="KW-1185">Reference proteome</keyword>
<dbReference type="PROSITE" id="PS50181">
    <property type="entry name" value="FBOX"/>
    <property type="match status" value="1"/>
</dbReference>
<evidence type="ECO:0000313" key="2">
    <source>
        <dbReference type="EnsemblMetazoa" id="ACUA010336-PA"/>
    </source>
</evidence>
<dbReference type="EnsemblMetazoa" id="ACUA010336-RA">
    <property type="protein sequence ID" value="ACUA010336-PA"/>
    <property type="gene ID" value="ACUA010336"/>
</dbReference>
<dbReference type="InterPro" id="IPR036047">
    <property type="entry name" value="F-box-like_dom_sf"/>
</dbReference>
<protein>
    <recommendedName>
        <fullName evidence="1">F-box domain-containing protein</fullName>
    </recommendedName>
</protein>
<dbReference type="STRING" id="139723.A0A182M603"/>
<accession>A0A182M603</accession>
<dbReference type="Pfam" id="PF00646">
    <property type="entry name" value="F-box"/>
    <property type="match status" value="1"/>
</dbReference>
<dbReference type="Proteomes" id="UP000075883">
    <property type="component" value="Unassembled WGS sequence"/>
</dbReference>
<dbReference type="InterPro" id="IPR001810">
    <property type="entry name" value="F-box_dom"/>
</dbReference>
<dbReference type="SUPFAM" id="SSF52047">
    <property type="entry name" value="RNI-like"/>
    <property type="match status" value="1"/>
</dbReference>
<reference evidence="3" key="1">
    <citation type="submission" date="2013-09" db="EMBL/GenBank/DDBJ databases">
        <title>The Genome Sequence of Anopheles culicifacies species A.</title>
        <authorList>
            <consortium name="The Broad Institute Genomics Platform"/>
            <person name="Neafsey D.E."/>
            <person name="Besansky N."/>
            <person name="Howell P."/>
            <person name="Walton C."/>
            <person name="Young S.K."/>
            <person name="Zeng Q."/>
            <person name="Gargeya S."/>
            <person name="Fitzgerald M."/>
            <person name="Haas B."/>
            <person name="Abouelleil A."/>
            <person name="Allen A.W."/>
            <person name="Alvarado L."/>
            <person name="Arachchi H.M."/>
            <person name="Berlin A.M."/>
            <person name="Chapman S.B."/>
            <person name="Gainer-Dewar J."/>
            <person name="Goldberg J."/>
            <person name="Griggs A."/>
            <person name="Gujja S."/>
            <person name="Hansen M."/>
            <person name="Howarth C."/>
            <person name="Imamovic A."/>
            <person name="Ireland A."/>
            <person name="Larimer J."/>
            <person name="McCowan C."/>
            <person name="Murphy C."/>
            <person name="Pearson M."/>
            <person name="Poon T.W."/>
            <person name="Priest M."/>
            <person name="Roberts A."/>
            <person name="Saif S."/>
            <person name="Shea T."/>
            <person name="Sisk P."/>
            <person name="Sykes S."/>
            <person name="Wortman J."/>
            <person name="Nusbaum C."/>
            <person name="Birren B."/>
        </authorList>
    </citation>
    <scope>NUCLEOTIDE SEQUENCE [LARGE SCALE GENOMIC DNA]</scope>
    <source>
        <strain evidence="3">A-37</strain>
    </source>
</reference>
<evidence type="ECO:0000259" key="1">
    <source>
        <dbReference type="PROSITE" id="PS50181"/>
    </source>
</evidence>
<dbReference type="CDD" id="cd09917">
    <property type="entry name" value="F-box_SF"/>
    <property type="match status" value="1"/>
</dbReference>
<dbReference type="VEuPathDB" id="VectorBase:ACUA010336"/>